<dbReference type="InterPro" id="IPR029063">
    <property type="entry name" value="SAM-dependent_MTases_sf"/>
</dbReference>
<feature type="domain" description="Histidine-specific methyltransferase SAM-dependent" evidence="3">
    <location>
        <begin position="19"/>
        <end position="316"/>
    </location>
</feature>
<protein>
    <submittedName>
        <fullName evidence="4">Dimethylhistidine N-methyltransferase</fullName>
    </submittedName>
</protein>
<evidence type="ECO:0000256" key="2">
    <source>
        <dbReference type="ARBA" id="ARBA00022679"/>
    </source>
</evidence>
<dbReference type="PIRSF" id="PIRSF018005">
    <property type="entry name" value="UCP018005"/>
    <property type="match status" value="1"/>
</dbReference>
<dbReference type="PANTHER" id="PTHR43397">
    <property type="entry name" value="ERGOTHIONEINE BIOSYNTHESIS PROTEIN 1"/>
    <property type="match status" value="1"/>
</dbReference>
<dbReference type="PANTHER" id="PTHR43397:SF1">
    <property type="entry name" value="ERGOTHIONEINE BIOSYNTHESIS PROTEIN 1"/>
    <property type="match status" value="1"/>
</dbReference>
<dbReference type="InterPro" id="IPR017804">
    <property type="entry name" value="MeTrfase_EgtD-like"/>
</dbReference>
<gene>
    <name evidence="4" type="ORF">Tel_08890</name>
</gene>
<proteinExistence type="predicted"/>
<keyword evidence="2" id="KW-0808">Transferase</keyword>
<keyword evidence="5" id="KW-1185">Reference proteome</keyword>
<evidence type="ECO:0000313" key="5">
    <source>
        <dbReference type="Proteomes" id="UP000055136"/>
    </source>
</evidence>
<dbReference type="Gene3D" id="3.40.50.150">
    <property type="entry name" value="Vaccinia Virus protein VP39"/>
    <property type="match status" value="1"/>
</dbReference>
<dbReference type="GO" id="GO:0008168">
    <property type="term" value="F:methyltransferase activity"/>
    <property type="evidence" value="ECO:0007669"/>
    <property type="project" value="UniProtKB-KW"/>
</dbReference>
<dbReference type="GO" id="GO:0032259">
    <property type="term" value="P:methylation"/>
    <property type="evidence" value="ECO:0007669"/>
    <property type="project" value="UniProtKB-KW"/>
</dbReference>
<dbReference type="AlphaFoldDB" id="A0A0S2TDT8"/>
<evidence type="ECO:0000313" key="4">
    <source>
        <dbReference type="EMBL" id="ALP53261.1"/>
    </source>
</evidence>
<dbReference type="EMBL" id="CP013099">
    <property type="protein sequence ID" value="ALP53261.1"/>
    <property type="molecule type" value="Genomic_DNA"/>
</dbReference>
<name>A0A0S2TDT8_9GAMM</name>
<dbReference type="STRING" id="1748243.Tel_08890"/>
<dbReference type="InterPro" id="IPR051128">
    <property type="entry name" value="EgtD_Methyltrsf_superfamily"/>
</dbReference>
<dbReference type="Proteomes" id="UP000055136">
    <property type="component" value="Chromosome"/>
</dbReference>
<dbReference type="Pfam" id="PF10017">
    <property type="entry name" value="Methyltransf_33"/>
    <property type="match status" value="1"/>
</dbReference>
<keyword evidence="1" id="KW-0489">Methyltransferase</keyword>
<dbReference type="InterPro" id="IPR019257">
    <property type="entry name" value="MeTrfase_dom"/>
</dbReference>
<accession>A0A0S2TDT8</accession>
<organism evidence="4 5">
    <name type="scientific">Candidatus Tenderia electrophaga</name>
    <dbReference type="NCBI Taxonomy" id="1748243"/>
    <lineage>
        <taxon>Bacteria</taxon>
        <taxon>Pseudomonadati</taxon>
        <taxon>Pseudomonadota</taxon>
        <taxon>Gammaproteobacteria</taxon>
        <taxon>Candidatus Tenderiales</taxon>
        <taxon>Candidatus Tenderiaceae</taxon>
        <taxon>Candidatus Tenderia</taxon>
    </lineage>
</organism>
<dbReference type="SUPFAM" id="SSF53335">
    <property type="entry name" value="S-adenosyl-L-methionine-dependent methyltransferases"/>
    <property type="match status" value="1"/>
</dbReference>
<reference evidence="4" key="1">
    <citation type="submission" date="2015-10" db="EMBL/GenBank/DDBJ databases">
        <title>Description of Candidatus Tenderia electrophaga gen. nov, sp. nov., an Uncultivated Electroautotroph from a Biocathode Enrichment.</title>
        <authorList>
            <person name="Eddie B.J."/>
            <person name="Malanoski A.P."/>
            <person name="Wang Z."/>
            <person name="Hall R.J."/>
            <person name="Oh S.D."/>
            <person name="Heiner C."/>
            <person name="Lin B."/>
            <person name="Strycharz-Glaven S.M."/>
        </authorList>
    </citation>
    <scope>NUCLEOTIDE SEQUENCE [LARGE SCALE GENOMIC DNA]</scope>
    <source>
        <strain evidence="4">NRL1</strain>
    </source>
</reference>
<evidence type="ECO:0000256" key="1">
    <source>
        <dbReference type="ARBA" id="ARBA00022603"/>
    </source>
</evidence>
<dbReference type="NCBIfam" id="TIGR03438">
    <property type="entry name" value="egtD_ergothio"/>
    <property type="match status" value="1"/>
</dbReference>
<evidence type="ECO:0000259" key="3">
    <source>
        <dbReference type="Pfam" id="PF10017"/>
    </source>
</evidence>
<sequence>MTEHVTFHDHSPKTLSLYEAVVQGLSRPHKMIPPKFFYDDRGSELFDAICAQPEYYLPAAEHRLLTRCADELADLVGGGRVVIEPGAGSLKKIRWLLDALQPSAYVPMDISHTYLQSAARQLAAAFPWLPIHAACVDFSHSMPLPRQVPEGPRLVFFPGSSLGNFHPPEARDFLALIRDTVGQDGMLLIGVDTKKPAAVLDAAYNDAAGLTAQFNLNLLHRIQRELKADCDPQGFRHHAFYNSAAGRVEMHLVSAQSQRLRINGHRFDFDAGESVHTECSYKYAPAEFIGLAADAGFVPVKHWLAQDDLFGVYLLACG</sequence>
<dbReference type="InterPro" id="IPR035094">
    <property type="entry name" value="EgtD"/>
</dbReference>
<dbReference type="KEGG" id="tee:Tel_08890"/>